<name>X0YQ48_9ZZZZ</name>
<dbReference type="EMBL" id="BARS01057341">
    <property type="protein sequence ID" value="GAG50553.1"/>
    <property type="molecule type" value="Genomic_DNA"/>
</dbReference>
<protein>
    <submittedName>
        <fullName evidence="1">Uncharacterized protein</fullName>
    </submittedName>
</protein>
<sequence length="45" mass="4724">DTKAFASKGKNTPLAGSRLKGKVMATISQGKLVYKDDSVKLEGKG</sequence>
<dbReference type="InterPro" id="IPR011059">
    <property type="entry name" value="Metal-dep_hydrolase_composite"/>
</dbReference>
<evidence type="ECO:0000313" key="1">
    <source>
        <dbReference type="EMBL" id="GAG50553.1"/>
    </source>
</evidence>
<gene>
    <name evidence="1" type="ORF">S01H1_84107</name>
</gene>
<dbReference type="AlphaFoldDB" id="X0YQ48"/>
<reference evidence="1" key="1">
    <citation type="journal article" date="2014" name="Front. Microbiol.">
        <title>High frequency of phylogenetically diverse reductive dehalogenase-homologous genes in deep subseafloor sedimentary metagenomes.</title>
        <authorList>
            <person name="Kawai M."/>
            <person name="Futagami T."/>
            <person name="Toyoda A."/>
            <person name="Takaki Y."/>
            <person name="Nishi S."/>
            <person name="Hori S."/>
            <person name="Arai W."/>
            <person name="Tsubouchi T."/>
            <person name="Morono Y."/>
            <person name="Uchiyama I."/>
            <person name="Ito T."/>
            <person name="Fujiyama A."/>
            <person name="Inagaki F."/>
            <person name="Takami H."/>
        </authorList>
    </citation>
    <scope>NUCLEOTIDE SEQUENCE</scope>
    <source>
        <strain evidence="1">Expedition CK06-06</strain>
    </source>
</reference>
<accession>X0YQ48</accession>
<dbReference type="SUPFAM" id="SSF51338">
    <property type="entry name" value="Composite domain of metallo-dependent hydrolases"/>
    <property type="match status" value="1"/>
</dbReference>
<proteinExistence type="predicted"/>
<dbReference type="Gene3D" id="2.30.40.10">
    <property type="entry name" value="Urease, subunit C, domain 1"/>
    <property type="match status" value="1"/>
</dbReference>
<organism evidence="1">
    <name type="scientific">marine sediment metagenome</name>
    <dbReference type="NCBI Taxonomy" id="412755"/>
    <lineage>
        <taxon>unclassified sequences</taxon>
        <taxon>metagenomes</taxon>
        <taxon>ecological metagenomes</taxon>
    </lineage>
</organism>
<feature type="non-terminal residue" evidence="1">
    <location>
        <position position="1"/>
    </location>
</feature>
<comment type="caution">
    <text evidence="1">The sequence shown here is derived from an EMBL/GenBank/DDBJ whole genome shotgun (WGS) entry which is preliminary data.</text>
</comment>
<dbReference type="GO" id="GO:0016810">
    <property type="term" value="F:hydrolase activity, acting on carbon-nitrogen (but not peptide) bonds"/>
    <property type="evidence" value="ECO:0007669"/>
    <property type="project" value="InterPro"/>
</dbReference>